<reference evidence="2 3" key="1">
    <citation type="journal article" date="2024" name="Commun. Biol.">
        <title>Comparative genomic analysis of thermophilic fungi reveals convergent evolutionary adaptations and gene losses.</title>
        <authorList>
            <person name="Steindorff A.S."/>
            <person name="Aguilar-Pontes M.V."/>
            <person name="Robinson A.J."/>
            <person name="Andreopoulos B."/>
            <person name="LaButti K."/>
            <person name="Kuo A."/>
            <person name="Mondo S."/>
            <person name="Riley R."/>
            <person name="Otillar R."/>
            <person name="Haridas S."/>
            <person name="Lipzen A."/>
            <person name="Grimwood J."/>
            <person name="Schmutz J."/>
            <person name="Clum A."/>
            <person name="Reid I.D."/>
            <person name="Moisan M.C."/>
            <person name="Butler G."/>
            <person name="Nguyen T.T.M."/>
            <person name="Dewar K."/>
            <person name="Conant G."/>
            <person name="Drula E."/>
            <person name="Henrissat B."/>
            <person name="Hansel C."/>
            <person name="Singer S."/>
            <person name="Hutchinson M.I."/>
            <person name="de Vries R.P."/>
            <person name="Natvig D.O."/>
            <person name="Powell A.J."/>
            <person name="Tsang A."/>
            <person name="Grigoriev I.V."/>
        </authorList>
    </citation>
    <scope>NUCLEOTIDE SEQUENCE [LARGE SCALE GENOMIC DNA]</scope>
    <source>
        <strain evidence="2 3">CBS 494.80</strain>
    </source>
</reference>
<gene>
    <name evidence="2" type="ORF">VTL71DRAFT_5930</name>
</gene>
<feature type="compositionally biased region" description="Low complexity" evidence="1">
    <location>
        <begin position="493"/>
        <end position="502"/>
    </location>
</feature>
<feature type="compositionally biased region" description="Polar residues" evidence="1">
    <location>
        <begin position="850"/>
        <end position="864"/>
    </location>
</feature>
<evidence type="ECO:0000256" key="1">
    <source>
        <dbReference type="SAM" id="MobiDB-lite"/>
    </source>
</evidence>
<feature type="compositionally biased region" description="Basic and acidic residues" evidence="1">
    <location>
        <begin position="1030"/>
        <end position="1040"/>
    </location>
</feature>
<feature type="compositionally biased region" description="Polar residues" evidence="1">
    <location>
        <begin position="450"/>
        <end position="466"/>
    </location>
</feature>
<protein>
    <submittedName>
        <fullName evidence="2">Uncharacterized protein</fullName>
    </submittedName>
</protein>
<feature type="compositionally biased region" description="Polar residues" evidence="1">
    <location>
        <begin position="522"/>
        <end position="536"/>
    </location>
</feature>
<feature type="region of interest" description="Disordered" evidence="1">
    <location>
        <begin position="1207"/>
        <end position="1237"/>
    </location>
</feature>
<feature type="compositionally biased region" description="Polar residues" evidence="1">
    <location>
        <begin position="827"/>
        <end position="840"/>
    </location>
</feature>
<feature type="region of interest" description="Disordered" evidence="1">
    <location>
        <begin position="916"/>
        <end position="1010"/>
    </location>
</feature>
<feature type="region of interest" description="Disordered" evidence="1">
    <location>
        <begin position="682"/>
        <end position="728"/>
    </location>
</feature>
<dbReference type="Proteomes" id="UP001595075">
    <property type="component" value="Unassembled WGS sequence"/>
</dbReference>
<feature type="compositionally biased region" description="Polar residues" evidence="1">
    <location>
        <begin position="988"/>
        <end position="1009"/>
    </location>
</feature>
<evidence type="ECO:0000313" key="2">
    <source>
        <dbReference type="EMBL" id="KAL2062858.1"/>
    </source>
</evidence>
<feature type="region of interest" description="Disordered" evidence="1">
    <location>
        <begin position="585"/>
        <end position="634"/>
    </location>
</feature>
<feature type="region of interest" description="Disordered" evidence="1">
    <location>
        <begin position="114"/>
        <end position="190"/>
    </location>
</feature>
<accession>A0ABR4C1G4</accession>
<feature type="compositionally biased region" description="Low complexity" evidence="1">
    <location>
        <begin position="361"/>
        <end position="375"/>
    </location>
</feature>
<organism evidence="2 3">
    <name type="scientific">Oculimacula yallundae</name>
    <dbReference type="NCBI Taxonomy" id="86028"/>
    <lineage>
        <taxon>Eukaryota</taxon>
        <taxon>Fungi</taxon>
        <taxon>Dikarya</taxon>
        <taxon>Ascomycota</taxon>
        <taxon>Pezizomycotina</taxon>
        <taxon>Leotiomycetes</taxon>
        <taxon>Helotiales</taxon>
        <taxon>Ploettnerulaceae</taxon>
        <taxon>Oculimacula</taxon>
    </lineage>
</organism>
<name>A0ABR4C1G4_9HELO</name>
<feature type="compositionally biased region" description="Polar residues" evidence="1">
    <location>
        <begin position="760"/>
        <end position="771"/>
    </location>
</feature>
<proteinExistence type="predicted"/>
<feature type="region of interest" description="Disordered" evidence="1">
    <location>
        <begin position="756"/>
        <end position="864"/>
    </location>
</feature>
<sequence length="1310" mass="141156">MAPPWDSAGAPRPTHNTFTSRQNFHLPLQLTLPRQPRPLHRVPRSASLSLELNALARSPGVRPSFQAFALPPSPTRLPHRSLIAAPHFLSDEASLALELDAIARASGGRPIRQAYAIPDSPTPLPRRSSLAAPVRGGEVERRDQSIRYPLASCSPNFTDRRASMPAPESNTNWDSEEPGNHSPRSARDRTAERLRIQLDNRLSRIPNVPDIPEAYRNQILARPVQVGLPPGAVLPPGPNPTGRLPPFQNPTSYYHYGNFDGLLGTPEAGYFIRDDEDPYSVASAGRRRVPPPDGFVVPAGANRRGGPTMDTGVRHTKNQRAYPAGHNPYPFGDPRVAPGDRDRRVASPTDPNPPARDHRAPSAGASARPAVGRSGLYAGLQVSRGGVPRPPTRRRTPPLGARRGTPSAGRHVAPSGSSNEDYTTSATDTNDDDTEDLYSASPVANRRATPPTSFSEGNTTSAVETNDASDSDSEGLYDASPVANRGRGPLGYRSTRNRTPTPTRIPPPARNYSRPGIVVTPIQGTRPSNPRVLTSSEPPKLPPFSGFQNPPTGVLFPPRLPLGSLESPDWGVSPFNESSATLTNTIQHNTGNNAGDYHDRLDHNSIERPQDPVGSRGDLSEKTPKPKKSFGLFGNKASASSPFLRHKRSIMNLKKNMSQSFLGTYQKLEDDVVAPAVREKGKGFFGSDDQPSPRRAPKKSKSSWSIRSKTDRETPTPQPMVIGGPMNVVHVSGTGTALEEVMSRHAALYNDISGPHLDRSATSSQIKNENTPPVARSAPAVRFAEPSRLPRAPTTDNIGARGPTASKVPARGLPKSSTSAKIDGRAQKSSMTKSSTSGEVSRNKWGFATSGRSGKLTSTKSKMSIGSPTGVIHTAGSGTAFESVTSVSYSNTVAGAAPVIGGPAVPNAARAIDIPGLPNNTVLQPQPEPARTPTPATGSSRVPRPASKSKNPFKRSTPSAMSIGSPFNASHEVGDGTAFEEAMGRSTPAPQATQGPANRASPRQYSSMQDMRGRNFSSHARLPSVIDEDSERRNVSRLARDSSPTDEEMQGRNIRAPLNPSKKKKNENVIPSQAHRLLGTISPSRVYEKPSNLPMLKSRTFGGKLSSLSSSFGRSVVNLGARNQSTASLLADSSVSLHAEPTTSVSTATALAEPAVLSARPLSPLLAASSHNVAMVYSPPLNNNWSGMFSTLKDKFLQDLLDSTLRDPSQMQHYQNRAENPQRKKKSKNDEDAGTVGIDNLLTEEESRYKRIFMIMEGRAVGDVVKESLWTFQEQFARIHRMPHLVPASRRHEEESSFLARIGRVIGRKE</sequence>
<feature type="compositionally biased region" description="Low complexity" evidence="1">
    <location>
        <begin position="397"/>
        <end position="406"/>
    </location>
</feature>
<comment type="caution">
    <text evidence="2">The sequence shown here is derived from an EMBL/GenBank/DDBJ whole genome shotgun (WGS) entry which is preliminary data.</text>
</comment>
<evidence type="ECO:0000313" key="3">
    <source>
        <dbReference type="Proteomes" id="UP001595075"/>
    </source>
</evidence>
<feature type="region of interest" description="Disordered" evidence="1">
    <location>
        <begin position="282"/>
        <end position="536"/>
    </location>
</feature>
<dbReference type="EMBL" id="JAZHXI010000016">
    <property type="protein sequence ID" value="KAL2062858.1"/>
    <property type="molecule type" value="Genomic_DNA"/>
</dbReference>
<feature type="region of interest" description="Disordered" evidence="1">
    <location>
        <begin position="1024"/>
        <end position="1066"/>
    </location>
</feature>
<keyword evidence="3" id="KW-1185">Reference proteome</keyword>
<feature type="compositionally biased region" description="Polar residues" evidence="1">
    <location>
        <begin position="1207"/>
        <end position="1219"/>
    </location>
</feature>
<feature type="compositionally biased region" description="Basic and acidic residues" evidence="1">
    <location>
        <begin position="596"/>
        <end position="610"/>
    </location>
</feature>
<feature type="compositionally biased region" description="Polar residues" evidence="1">
    <location>
        <begin position="948"/>
        <end position="968"/>
    </location>
</feature>